<dbReference type="PROSITE" id="PS50879">
    <property type="entry name" value="RNASE_H_1"/>
    <property type="match status" value="1"/>
</dbReference>
<protein>
    <recommendedName>
        <fullName evidence="1">RNase H type-1 domain-containing protein</fullName>
    </recommendedName>
</protein>
<dbReference type="InterPro" id="IPR036397">
    <property type="entry name" value="RNaseH_sf"/>
</dbReference>
<accession>A0A6A5KMT1</accession>
<sequence length="341" mass="38310">MAKKELNVDQGEGDEAGLNSIQKARNRALRTLNVTEFVTREWLKEMQTASKQRRARIVQQTIGQNTAFAGTVYVDPCAAWQDDKTRIQDVLARYHHKRAAVFWTDGSASKYGMLGAAVVWRATLENTWKDGDWLEASYAIGYQTRGAAAADAELFAIAAALDIAQGWVQNDRTRFELVRVYSDASTQLHQIRKDAPRDFGPMLGPELAVKALYERAQWLADQGVKVELHWVKGHKNSLGNKRADTVARMATEQQTLVTLADDAFDSGVAMTGKMVTEKGVPAWVKEQGPDWVDEWLWRANRGFYGVQRKLNRGGAEETWVGDELLAQLELEAVRLQRAMEL</sequence>
<keyword evidence="3" id="KW-1185">Reference proteome</keyword>
<evidence type="ECO:0000313" key="2">
    <source>
        <dbReference type="EMBL" id="KAF1837440.1"/>
    </source>
</evidence>
<name>A0A6A5KMT1_9PLEO</name>
<proteinExistence type="predicted"/>
<dbReference type="Proteomes" id="UP000800040">
    <property type="component" value="Unassembled WGS sequence"/>
</dbReference>
<gene>
    <name evidence="2" type="ORF">BDW02DRAFT_595588</name>
</gene>
<dbReference type="GO" id="GO:0003676">
    <property type="term" value="F:nucleic acid binding"/>
    <property type="evidence" value="ECO:0007669"/>
    <property type="project" value="InterPro"/>
</dbReference>
<dbReference type="Gene3D" id="3.30.420.10">
    <property type="entry name" value="Ribonuclease H-like superfamily/Ribonuclease H"/>
    <property type="match status" value="1"/>
</dbReference>
<dbReference type="AlphaFoldDB" id="A0A6A5KMT1"/>
<dbReference type="InterPro" id="IPR002156">
    <property type="entry name" value="RNaseH_domain"/>
</dbReference>
<dbReference type="Pfam" id="PF00075">
    <property type="entry name" value="RNase_H"/>
    <property type="match status" value="1"/>
</dbReference>
<organism evidence="2 3">
    <name type="scientific">Decorospora gaudefroyi</name>
    <dbReference type="NCBI Taxonomy" id="184978"/>
    <lineage>
        <taxon>Eukaryota</taxon>
        <taxon>Fungi</taxon>
        <taxon>Dikarya</taxon>
        <taxon>Ascomycota</taxon>
        <taxon>Pezizomycotina</taxon>
        <taxon>Dothideomycetes</taxon>
        <taxon>Pleosporomycetidae</taxon>
        <taxon>Pleosporales</taxon>
        <taxon>Pleosporineae</taxon>
        <taxon>Pleosporaceae</taxon>
        <taxon>Decorospora</taxon>
    </lineage>
</organism>
<dbReference type="EMBL" id="ML975262">
    <property type="protein sequence ID" value="KAF1837440.1"/>
    <property type="molecule type" value="Genomic_DNA"/>
</dbReference>
<dbReference type="SUPFAM" id="SSF53098">
    <property type="entry name" value="Ribonuclease H-like"/>
    <property type="match status" value="1"/>
</dbReference>
<dbReference type="GO" id="GO:0004523">
    <property type="term" value="F:RNA-DNA hybrid ribonuclease activity"/>
    <property type="evidence" value="ECO:0007669"/>
    <property type="project" value="InterPro"/>
</dbReference>
<dbReference type="OrthoDB" id="4729724at2759"/>
<dbReference type="CDD" id="cd09276">
    <property type="entry name" value="Rnase_HI_RT_non_LTR"/>
    <property type="match status" value="1"/>
</dbReference>
<feature type="domain" description="RNase H type-1" evidence="1">
    <location>
        <begin position="96"/>
        <end position="252"/>
    </location>
</feature>
<evidence type="ECO:0000259" key="1">
    <source>
        <dbReference type="PROSITE" id="PS50879"/>
    </source>
</evidence>
<evidence type="ECO:0000313" key="3">
    <source>
        <dbReference type="Proteomes" id="UP000800040"/>
    </source>
</evidence>
<dbReference type="InterPro" id="IPR012337">
    <property type="entry name" value="RNaseH-like_sf"/>
</dbReference>
<reference evidence="2" key="1">
    <citation type="submission" date="2020-01" db="EMBL/GenBank/DDBJ databases">
        <authorList>
            <consortium name="DOE Joint Genome Institute"/>
            <person name="Haridas S."/>
            <person name="Albert R."/>
            <person name="Binder M."/>
            <person name="Bloem J."/>
            <person name="Labutti K."/>
            <person name="Salamov A."/>
            <person name="Andreopoulos B."/>
            <person name="Baker S.E."/>
            <person name="Barry K."/>
            <person name="Bills G."/>
            <person name="Bluhm B.H."/>
            <person name="Cannon C."/>
            <person name="Castanera R."/>
            <person name="Culley D.E."/>
            <person name="Daum C."/>
            <person name="Ezra D."/>
            <person name="Gonzalez J.B."/>
            <person name="Henrissat B."/>
            <person name="Kuo A."/>
            <person name="Liang C."/>
            <person name="Lipzen A."/>
            <person name="Lutzoni F."/>
            <person name="Magnuson J."/>
            <person name="Mondo S."/>
            <person name="Nolan M."/>
            <person name="Ohm R."/>
            <person name="Pangilinan J."/>
            <person name="Park H.-J."/>
            <person name="Ramirez L."/>
            <person name="Alfaro M."/>
            <person name="Sun H."/>
            <person name="Tritt A."/>
            <person name="Yoshinaga Y."/>
            <person name="Zwiers L.-H."/>
            <person name="Turgeon B.G."/>
            <person name="Goodwin S.B."/>
            <person name="Spatafora J.W."/>
            <person name="Crous P.W."/>
            <person name="Grigoriev I.V."/>
        </authorList>
    </citation>
    <scope>NUCLEOTIDE SEQUENCE</scope>
    <source>
        <strain evidence="2">P77</strain>
    </source>
</reference>